<feature type="domain" description="CBS" evidence="2">
    <location>
        <begin position="75"/>
        <end position="130"/>
    </location>
</feature>
<gene>
    <name evidence="3" type="ORF">LCGC14_0818980</name>
</gene>
<name>A0A0F9Q4R4_9ZZZZ</name>
<dbReference type="EMBL" id="LAZR01002291">
    <property type="protein sequence ID" value="KKN31932.1"/>
    <property type="molecule type" value="Genomic_DNA"/>
</dbReference>
<dbReference type="InterPro" id="IPR046342">
    <property type="entry name" value="CBS_dom_sf"/>
</dbReference>
<keyword evidence="1" id="KW-0129">CBS domain</keyword>
<dbReference type="AlphaFoldDB" id="A0A0F9Q4R4"/>
<organism evidence="3">
    <name type="scientific">marine sediment metagenome</name>
    <dbReference type="NCBI Taxonomy" id="412755"/>
    <lineage>
        <taxon>unclassified sequences</taxon>
        <taxon>metagenomes</taxon>
        <taxon>ecological metagenomes</taxon>
    </lineage>
</organism>
<evidence type="ECO:0000256" key="1">
    <source>
        <dbReference type="ARBA" id="ARBA00023122"/>
    </source>
</evidence>
<dbReference type="SUPFAM" id="SSF54631">
    <property type="entry name" value="CBS-domain pair"/>
    <property type="match status" value="1"/>
</dbReference>
<dbReference type="SMART" id="SM00116">
    <property type="entry name" value="CBS"/>
    <property type="match status" value="2"/>
</dbReference>
<dbReference type="Pfam" id="PF00571">
    <property type="entry name" value="CBS"/>
    <property type="match status" value="2"/>
</dbReference>
<dbReference type="InterPro" id="IPR044725">
    <property type="entry name" value="CBSX3_CBS_dom"/>
</dbReference>
<evidence type="ECO:0000313" key="3">
    <source>
        <dbReference type="EMBL" id="KKN31932.1"/>
    </source>
</evidence>
<feature type="domain" description="CBS" evidence="2">
    <location>
        <begin position="6"/>
        <end position="65"/>
    </location>
</feature>
<dbReference type="CDD" id="cd04623">
    <property type="entry name" value="CBS_pair_bac_euk"/>
    <property type="match status" value="1"/>
</dbReference>
<protein>
    <recommendedName>
        <fullName evidence="2">CBS domain-containing protein</fullName>
    </recommendedName>
</protein>
<dbReference type="PROSITE" id="PS51371">
    <property type="entry name" value="CBS"/>
    <property type="match status" value="2"/>
</dbReference>
<proteinExistence type="predicted"/>
<dbReference type="Gene3D" id="3.10.580.10">
    <property type="entry name" value="CBS-domain"/>
    <property type="match status" value="1"/>
</dbReference>
<dbReference type="PANTHER" id="PTHR43080:SF2">
    <property type="entry name" value="CBS DOMAIN-CONTAINING PROTEIN"/>
    <property type="match status" value="1"/>
</dbReference>
<accession>A0A0F9Q4R4</accession>
<dbReference type="InterPro" id="IPR000644">
    <property type="entry name" value="CBS_dom"/>
</dbReference>
<comment type="caution">
    <text evidence="3">The sequence shown here is derived from an EMBL/GenBank/DDBJ whole genome shotgun (WGS) entry which is preliminary data.</text>
</comment>
<evidence type="ECO:0000259" key="2">
    <source>
        <dbReference type="PROSITE" id="PS51371"/>
    </source>
</evidence>
<reference evidence="3" key="1">
    <citation type="journal article" date="2015" name="Nature">
        <title>Complex archaea that bridge the gap between prokaryotes and eukaryotes.</title>
        <authorList>
            <person name="Spang A."/>
            <person name="Saw J.H."/>
            <person name="Jorgensen S.L."/>
            <person name="Zaremba-Niedzwiedzka K."/>
            <person name="Martijn J."/>
            <person name="Lind A.E."/>
            <person name="van Eijk R."/>
            <person name="Schleper C."/>
            <person name="Guy L."/>
            <person name="Ettema T.J."/>
        </authorList>
    </citation>
    <scope>NUCLEOTIDE SEQUENCE</scope>
</reference>
<dbReference type="PANTHER" id="PTHR43080">
    <property type="entry name" value="CBS DOMAIN-CONTAINING PROTEIN CBSX3, MITOCHONDRIAL"/>
    <property type="match status" value="1"/>
</dbReference>
<dbReference type="InterPro" id="IPR051257">
    <property type="entry name" value="Diverse_CBS-Domain"/>
</dbReference>
<sequence>MKVRAITKNKGKPVLGLAPSDSLDMAVSLMMDNRIGSLVVTENGKLIGILSERDILKVLHKKQAMWSPITVADAMTPVPFVCEPDNTLEEVMNIMVDNNVRHLPVVYQGKLEGMLSITDIVEELLKKAKFENKLLKNYIQNWPDAEQGETPAA</sequence>